<dbReference type="EMBL" id="QGNW01000032">
    <property type="protein sequence ID" value="RVX10977.1"/>
    <property type="molecule type" value="Genomic_DNA"/>
</dbReference>
<dbReference type="Proteomes" id="UP000288805">
    <property type="component" value="Unassembled WGS sequence"/>
</dbReference>
<evidence type="ECO:0000313" key="3">
    <source>
        <dbReference type="Proteomes" id="UP000288805"/>
    </source>
</evidence>
<reference evidence="2 3" key="1">
    <citation type="journal article" date="2018" name="PLoS Genet.">
        <title>Population sequencing reveals clonal diversity and ancestral inbreeding in the grapevine cultivar Chardonnay.</title>
        <authorList>
            <person name="Roach M.J."/>
            <person name="Johnson D.L."/>
            <person name="Bohlmann J."/>
            <person name="van Vuuren H.J."/>
            <person name="Jones S.J."/>
            <person name="Pretorius I.S."/>
            <person name="Schmidt S.A."/>
            <person name="Borneman A.R."/>
        </authorList>
    </citation>
    <scope>NUCLEOTIDE SEQUENCE [LARGE SCALE GENOMIC DNA]</scope>
    <source>
        <strain evidence="3">cv. Chardonnay</strain>
        <strain evidence="2">I10V1</strain>
        <tissue evidence="2">Leaf</tissue>
    </source>
</reference>
<name>A0A438JPW5_VITVI</name>
<comment type="caution">
    <text evidence="2">The sequence shown here is derived from an EMBL/GenBank/DDBJ whole genome shotgun (WGS) entry which is preliminary data.</text>
</comment>
<dbReference type="AlphaFoldDB" id="A0A438JPW5"/>
<organism evidence="2 3">
    <name type="scientific">Vitis vinifera</name>
    <name type="common">Grape</name>
    <dbReference type="NCBI Taxonomy" id="29760"/>
    <lineage>
        <taxon>Eukaryota</taxon>
        <taxon>Viridiplantae</taxon>
        <taxon>Streptophyta</taxon>
        <taxon>Embryophyta</taxon>
        <taxon>Tracheophyta</taxon>
        <taxon>Spermatophyta</taxon>
        <taxon>Magnoliopsida</taxon>
        <taxon>eudicotyledons</taxon>
        <taxon>Gunneridae</taxon>
        <taxon>Pentapetalae</taxon>
        <taxon>rosids</taxon>
        <taxon>Vitales</taxon>
        <taxon>Vitaceae</taxon>
        <taxon>Viteae</taxon>
        <taxon>Vitis</taxon>
    </lineage>
</organism>
<dbReference type="PANTHER" id="PTHR48420:SF1">
    <property type="entry name" value="NON-HAEM DIOXYGENASE N-TERMINAL DOMAIN-CONTAINING PROTEIN"/>
    <property type="match status" value="1"/>
</dbReference>
<gene>
    <name evidence="2" type="ORF">CK203_013375</name>
    <name evidence="1" type="ORF">CK203_073705</name>
</gene>
<dbReference type="Gene3D" id="2.60.120.330">
    <property type="entry name" value="B-lactam Antibiotic, Isopenicillin N Synthase, Chain"/>
    <property type="match status" value="1"/>
</dbReference>
<dbReference type="SUPFAM" id="SSF51197">
    <property type="entry name" value="Clavaminate synthase-like"/>
    <property type="match status" value="1"/>
</dbReference>
<accession>A0A438JPW5</accession>
<dbReference type="InterPro" id="IPR027443">
    <property type="entry name" value="IPNS-like_sf"/>
</dbReference>
<dbReference type="PANTHER" id="PTHR48420">
    <property type="entry name" value="NON-HAEM DIOXYGENASE N-TERMINAL DOMAIN-CONTAINING PROTEIN"/>
    <property type="match status" value="1"/>
</dbReference>
<sequence length="277" mass="31207">MNLNLLRSSPSSLYKSRSRIEFSAPARFLPPSSSNQWRSCRISCQKMSCKSPAPPVLQTVTVTISYPELIVRILTALFGCRENGGKGLEMKFRDFDFSDVWFPGEWSTRRESVNDKNADLSMKIEEGFGPNGLGILTIADVPGFSLLRQNLLRLSPRLASLPEEVKKELEDPNSRYNFGWSHGKEKLESGKPDMLKGSFYANPILDIPTTEAPLIQRYPSYCGPNIWPKHALPELEVAFKALGKLILDVGSMVAYHCDQYGKFSISRVLNFSQQHQK</sequence>
<evidence type="ECO:0000313" key="1">
    <source>
        <dbReference type="EMBL" id="RVW47530.1"/>
    </source>
</evidence>
<proteinExistence type="predicted"/>
<evidence type="ECO:0000313" key="2">
    <source>
        <dbReference type="EMBL" id="RVX10977.1"/>
    </source>
</evidence>
<protein>
    <submittedName>
        <fullName evidence="2">Uncharacterized protein</fullName>
    </submittedName>
</protein>
<dbReference type="EMBL" id="QGNW01001279">
    <property type="protein sequence ID" value="RVW47530.1"/>
    <property type="molecule type" value="Genomic_DNA"/>
</dbReference>